<evidence type="ECO:0000256" key="6">
    <source>
        <dbReference type="ARBA" id="ARBA00023098"/>
    </source>
</evidence>
<evidence type="ECO:0000256" key="9">
    <source>
        <dbReference type="PROSITE-ProRule" id="PRU00555"/>
    </source>
</evidence>
<keyword evidence="6 9" id="KW-0443">Lipid metabolism</keyword>
<dbReference type="CDD" id="cd07203">
    <property type="entry name" value="cPLA2_Fungal_PLB"/>
    <property type="match status" value="1"/>
</dbReference>
<evidence type="ECO:0000256" key="3">
    <source>
        <dbReference type="ARBA" id="ARBA00022729"/>
    </source>
</evidence>
<accession>K1W821</accession>
<dbReference type="KEGG" id="mbe:MBM_08388"/>
<dbReference type="PROSITE" id="PS51210">
    <property type="entry name" value="PLA2C"/>
    <property type="match status" value="1"/>
</dbReference>
<dbReference type="EC" id="3.1.1.5" evidence="2 10"/>
<evidence type="ECO:0000313" key="14">
    <source>
        <dbReference type="Proteomes" id="UP000006753"/>
    </source>
</evidence>
<dbReference type="eggNOG" id="KOG1325">
    <property type="taxonomic scope" value="Eukaryota"/>
</dbReference>
<evidence type="ECO:0000256" key="5">
    <source>
        <dbReference type="ARBA" id="ARBA00022963"/>
    </source>
</evidence>
<keyword evidence="5 9" id="KW-0442">Lipid degradation</keyword>
<evidence type="ECO:0000256" key="1">
    <source>
        <dbReference type="ARBA" id="ARBA00008780"/>
    </source>
</evidence>
<dbReference type="InParanoid" id="K1W821"/>
<keyword evidence="3 10" id="KW-0732">Signal</keyword>
<evidence type="ECO:0000259" key="12">
    <source>
        <dbReference type="PROSITE" id="PS51210"/>
    </source>
</evidence>
<dbReference type="FunCoup" id="K1W821">
    <property type="interactions" value="72"/>
</dbReference>
<keyword evidence="4 9" id="KW-0378">Hydrolase</keyword>
<dbReference type="GO" id="GO:0004622">
    <property type="term" value="F:phosphatidylcholine lysophospholipase activity"/>
    <property type="evidence" value="ECO:0007669"/>
    <property type="project" value="UniProtKB-EC"/>
</dbReference>
<dbReference type="OrthoDB" id="4084751at2759"/>
<sequence length="647" mass="68977">MKIATVLAVFAATAAATAATNPFSLARDLSPRAVVEHALKRSFPNSPSGGYAPAKVDCPSNRPTIRSARSGLSPNETAWLELRRNNTIDPMISWLSRMNISGFDAASYINTHRANVSALPNIAIAVSGGGYRALMNGAGFVAAADERTLNSTNTGQIGGLLQATTYLAGLSGGAWLVGSLYTNNFSSVQDLRDGSPKSNVWKFENSIFEGPDGDGIQLLDTADYFSDINDQVNSKRDAGYNASITDYWGRALSYQLVNASAGGPAYTFSSIALADQFTSASIPFPFLVANGRAPGTTIVSMNSTVFEFSPFELGSWDPVLYGFAPLEYTGSNFSAGVVPTGGQCVRGFDQVGYVMGTSSSLFNAFLLNINSTAIPAFLRTALTNLLTDLGEDNNDIAQWQPNPFLNYNNGSTIAASDQLTLVDGGMDGQNVPLYPLIQPQRNVDVIFAVDSSADTTYNWPNGTSLVATYARSLNTAIENGTAFPAIPDVNTFVNLGLNNRPTFFGCDSANLTGPAPLVVYIPNSPYITFSNVSTFDPAYNNTQRNLIIQNGYEGATLANGTLDAEWPTCMGCAVIARSLERTGTAMPDVCNTCMERYCWNGTTDSRTPGIEYTPTFKTSEIKENNAYVVGPSMFIVVAALASAMSLL</sequence>
<evidence type="ECO:0000256" key="2">
    <source>
        <dbReference type="ARBA" id="ARBA00013274"/>
    </source>
</evidence>
<dbReference type="HOGENOM" id="CLU_014602_0_0_1"/>
<gene>
    <name evidence="13" type="ORF">MBM_08388</name>
</gene>
<protein>
    <recommendedName>
        <fullName evidence="2 10">Lysophospholipase</fullName>
        <ecNumber evidence="2 10">3.1.1.5</ecNumber>
    </recommendedName>
</protein>
<evidence type="ECO:0000256" key="11">
    <source>
        <dbReference type="SAM" id="MobiDB-lite"/>
    </source>
</evidence>
<feature type="region of interest" description="Disordered" evidence="11">
    <location>
        <begin position="46"/>
        <end position="66"/>
    </location>
</feature>
<evidence type="ECO:0000256" key="10">
    <source>
        <dbReference type="RuleBase" id="RU362103"/>
    </source>
</evidence>
<dbReference type="EMBL" id="JH921450">
    <property type="protein sequence ID" value="EKD13305.1"/>
    <property type="molecule type" value="Genomic_DNA"/>
</dbReference>
<keyword evidence="7" id="KW-0325">Glycoprotein</keyword>
<feature type="domain" description="PLA2c" evidence="12">
    <location>
        <begin position="57"/>
        <end position="604"/>
    </location>
</feature>
<dbReference type="Gene3D" id="3.40.1090.10">
    <property type="entry name" value="Cytosolic phospholipase A2 catalytic domain"/>
    <property type="match status" value="1"/>
</dbReference>
<organism evidence="13 14">
    <name type="scientific">Marssonina brunnea f. sp. multigermtubi (strain MB_m1)</name>
    <name type="common">Marssonina leaf spot fungus</name>
    <dbReference type="NCBI Taxonomy" id="1072389"/>
    <lineage>
        <taxon>Eukaryota</taxon>
        <taxon>Fungi</taxon>
        <taxon>Dikarya</taxon>
        <taxon>Ascomycota</taxon>
        <taxon>Pezizomycotina</taxon>
        <taxon>Leotiomycetes</taxon>
        <taxon>Helotiales</taxon>
        <taxon>Drepanopezizaceae</taxon>
        <taxon>Drepanopeziza</taxon>
    </lineage>
</organism>
<dbReference type="PANTHER" id="PTHR10728:SF33">
    <property type="entry name" value="LYSOPHOSPHOLIPASE 1-RELATED"/>
    <property type="match status" value="1"/>
</dbReference>
<evidence type="ECO:0000256" key="8">
    <source>
        <dbReference type="ARBA" id="ARBA00049531"/>
    </source>
</evidence>
<keyword evidence="14" id="KW-1185">Reference proteome</keyword>
<dbReference type="SMART" id="SM00022">
    <property type="entry name" value="PLAc"/>
    <property type="match status" value="1"/>
</dbReference>
<dbReference type="STRING" id="1072389.K1W821"/>
<comment type="catalytic activity">
    <reaction evidence="8 10">
        <text>a 1-acyl-sn-glycero-3-phosphocholine + H2O = sn-glycerol 3-phosphocholine + a fatty acid + H(+)</text>
        <dbReference type="Rhea" id="RHEA:15177"/>
        <dbReference type="ChEBI" id="CHEBI:15377"/>
        <dbReference type="ChEBI" id="CHEBI:15378"/>
        <dbReference type="ChEBI" id="CHEBI:16870"/>
        <dbReference type="ChEBI" id="CHEBI:28868"/>
        <dbReference type="ChEBI" id="CHEBI:58168"/>
        <dbReference type="EC" id="3.1.1.5"/>
    </reaction>
</comment>
<feature type="chain" id="PRO_5005137296" description="Lysophospholipase" evidence="10">
    <location>
        <begin position="20"/>
        <end position="647"/>
    </location>
</feature>
<comment type="similarity">
    <text evidence="1 10">Belongs to the lysophospholipase family.</text>
</comment>
<dbReference type="FunFam" id="3.40.1090.10:FF:000010">
    <property type="entry name" value="Lysophospholipase"/>
    <property type="match status" value="1"/>
</dbReference>
<dbReference type="GO" id="GO:0004623">
    <property type="term" value="F:phospholipase A2 activity"/>
    <property type="evidence" value="ECO:0007669"/>
    <property type="project" value="TreeGrafter"/>
</dbReference>
<dbReference type="AlphaFoldDB" id="K1W821"/>
<dbReference type="Proteomes" id="UP000006753">
    <property type="component" value="Unassembled WGS sequence"/>
</dbReference>
<dbReference type="InterPro" id="IPR002642">
    <property type="entry name" value="LysoPLipase_cat_dom"/>
</dbReference>
<evidence type="ECO:0000256" key="7">
    <source>
        <dbReference type="ARBA" id="ARBA00023180"/>
    </source>
</evidence>
<name>K1W821_MARBU</name>
<evidence type="ECO:0000313" key="13">
    <source>
        <dbReference type="EMBL" id="EKD13305.1"/>
    </source>
</evidence>
<dbReference type="InterPro" id="IPR016035">
    <property type="entry name" value="Acyl_Trfase/lysoPLipase"/>
</dbReference>
<dbReference type="GO" id="GO:0005783">
    <property type="term" value="C:endoplasmic reticulum"/>
    <property type="evidence" value="ECO:0007669"/>
    <property type="project" value="TreeGrafter"/>
</dbReference>
<dbReference type="PANTHER" id="PTHR10728">
    <property type="entry name" value="CYTOSOLIC PHOSPHOLIPASE A2"/>
    <property type="match status" value="1"/>
</dbReference>
<dbReference type="GO" id="GO:0005829">
    <property type="term" value="C:cytosol"/>
    <property type="evidence" value="ECO:0007669"/>
    <property type="project" value="TreeGrafter"/>
</dbReference>
<dbReference type="SUPFAM" id="SSF52151">
    <property type="entry name" value="FabD/lysophospholipase-like"/>
    <property type="match status" value="1"/>
</dbReference>
<proteinExistence type="inferred from homology"/>
<dbReference type="OMA" id="FGHINMS"/>
<dbReference type="Pfam" id="PF01735">
    <property type="entry name" value="PLA2_B"/>
    <property type="match status" value="1"/>
</dbReference>
<evidence type="ECO:0000256" key="4">
    <source>
        <dbReference type="ARBA" id="ARBA00022801"/>
    </source>
</evidence>
<dbReference type="GO" id="GO:0046475">
    <property type="term" value="P:glycerophospholipid catabolic process"/>
    <property type="evidence" value="ECO:0007669"/>
    <property type="project" value="TreeGrafter"/>
</dbReference>
<feature type="signal peptide" evidence="10">
    <location>
        <begin position="1"/>
        <end position="19"/>
    </location>
</feature>
<reference evidence="13 14" key="1">
    <citation type="journal article" date="2012" name="BMC Genomics">
        <title>Sequencing the genome of Marssonina brunnea reveals fungus-poplar co-evolution.</title>
        <authorList>
            <person name="Zhu S."/>
            <person name="Cao Y.-Z."/>
            <person name="Jiang C."/>
            <person name="Tan B.-Y."/>
            <person name="Wang Z."/>
            <person name="Feng S."/>
            <person name="Zhang L."/>
            <person name="Su X.-H."/>
            <person name="Brejova B."/>
            <person name="Vinar T."/>
            <person name="Xu M."/>
            <person name="Wang M.-X."/>
            <person name="Zhang S.-G."/>
            <person name="Huang M.-R."/>
            <person name="Wu R."/>
            <person name="Zhou Y."/>
        </authorList>
    </citation>
    <scope>NUCLEOTIDE SEQUENCE [LARGE SCALE GENOMIC DNA]</scope>
    <source>
        <strain evidence="13 14">MB_m1</strain>
    </source>
</reference>